<dbReference type="GO" id="GO:0016567">
    <property type="term" value="P:protein ubiquitination"/>
    <property type="evidence" value="ECO:0007669"/>
    <property type="project" value="TreeGrafter"/>
</dbReference>
<protein>
    <recommendedName>
        <fullName evidence="6">EIPR1-like beta-propeller domain-containing protein</fullName>
    </recommendedName>
</protein>
<feature type="region of interest" description="Disordered" evidence="5">
    <location>
        <begin position="496"/>
        <end position="549"/>
    </location>
</feature>
<dbReference type="InterPro" id="IPR059104">
    <property type="entry name" value="Beta-prop_EIPR1-like"/>
</dbReference>
<evidence type="ECO:0000256" key="4">
    <source>
        <dbReference type="PROSITE-ProRule" id="PRU00221"/>
    </source>
</evidence>
<feature type="region of interest" description="Disordered" evidence="5">
    <location>
        <begin position="325"/>
        <end position="353"/>
    </location>
</feature>
<organism evidence="7 8">
    <name type="scientific">Synchytrium endobioticum</name>
    <dbReference type="NCBI Taxonomy" id="286115"/>
    <lineage>
        <taxon>Eukaryota</taxon>
        <taxon>Fungi</taxon>
        <taxon>Fungi incertae sedis</taxon>
        <taxon>Chytridiomycota</taxon>
        <taxon>Chytridiomycota incertae sedis</taxon>
        <taxon>Chytridiomycetes</taxon>
        <taxon>Synchytriales</taxon>
        <taxon>Synchytriaceae</taxon>
        <taxon>Synchytrium</taxon>
    </lineage>
</organism>
<dbReference type="InterPro" id="IPR019775">
    <property type="entry name" value="WD40_repeat_CS"/>
</dbReference>
<dbReference type="SMART" id="SM00320">
    <property type="entry name" value="WD40"/>
    <property type="match status" value="5"/>
</dbReference>
<name>A0A507DT94_9FUNG</name>
<dbReference type="Pfam" id="PF00400">
    <property type="entry name" value="WD40"/>
    <property type="match status" value="1"/>
</dbReference>
<dbReference type="InterPro" id="IPR036322">
    <property type="entry name" value="WD40_repeat_dom_sf"/>
</dbReference>
<feature type="domain" description="EIPR1-like beta-propeller" evidence="6">
    <location>
        <begin position="24"/>
        <end position="314"/>
    </location>
</feature>
<evidence type="ECO:0000256" key="5">
    <source>
        <dbReference type="SAM" id="MobiDB-lite"/>
    </source>
</evidence>
<comment type="caution">
    <text evidence="7">The sequence shown here is derived from an EMBL/GenBank/DDBJ whole genome shotgun (WGS) entry which is preliminary data.</text>
</comment>
<keyword evidence="8" id="KW-1185">Reference proteome</keyword>
<feature type="repeat" description="WD" evidence="4">
    <location>
        <begin position="239"/>
        <end position="274"/>
    </location>
</feature>
<evidence type="ECO:0000313" key="8">
    <source>
        <dbReference type="Proteomes" id="UP000317494"/>
    </source>
</evidence>
<dbReference type="InterPro" id="IPR001680">
    <property type="entry name" value="WD40_rpt"/>
</dbReference>
<dbReference type="PROSITE" id="PS00678">
    <property type="entry name" value="WD_REPEATS_1"/>
    <property type="match status" value="1"/>
</dbReference>
<evidence type="ECO:0000256" key="3">
    <source>
        <dbReference type="ARBA" id="ARBA00022737"/>
    </source>
</evidence>
<dbReference type="SUPFAM" id="SSF50978">
    <property type="entry name" value="WD40 repeat-like"/>
    <property type="match status" value="1"/>
</dbReference>
<dbReference type="EMBL" id="QEAN01000005">
    <property type="protein sequence ID" value="TPX54445.1"/>
    <property type="molecule type" value="Genomic_DNA"/>
</dbReference>
<dbReference type="AlphaFoldDB" id="A0A507DT94"/>
<keyword evidence="3" id="KW-0677">Repeat</keyword>
<dbReference type="PROSITE" id="PS50082">
    <property type="entry name" value="WD_REPEATS_2"/>
    <property type="match status" value="1"/>
</dbReference>
<dbReference type="STRING" id="286115.A0A507DT94"/>
<dbReference type="PROSITE" id="PS50294">
    <property type="entry name" value="WD_REPEATS_REGION"/>
    <property type="match status" value="1"/>
</dbReference>
<evidence type="ECO:0000259" key="6">
    <source>
        <dbReference type="Pfam" id="PF23609"/>
    </source>
</evidence>
<dbReference type="Proteomes" id="UP000317494">
    <property type="component" value="Unassembled WGS sequence"/>
</dbReference>
<comment type="similarity">
    <text evidence="1">Belongs to the WD repeat EIPR1 family.</text>
</comment>
<accession>A0A507DT94</accession>
<dbReference type="Gene3D" id="2.130.10.10">
    <property type="entry name" value="YVTN repeat-like/Quinoprotein amine dehydrogenase"/>
    <property type="match status" value="1"/>
</dbReference>
<sequence>MYDVPYGAAPPRPVLVLVLVMDQQSSCVYGLKQQARALATQLAEPERNRFLVGTCGVRQDNEIHLLDFDEDELEISSHIYRHPHDVWYISPSPLAAELLFTCHSNPKMNGSRMATLWRIVPNNVDSVESGKLRNHSGNLDALLTCDVPSASLSSVLWNPSHPSDKVIALSSTGINIFDINTASKSAQLAQTIPSSKKDVTIGSGAWNPHHSDCISVAAESSVNTYDLRSQSTSASWTIDQAHQLSVKDLDYNPNKPYHLATAGDDCIIRVWDTRDIRQPLKEVCEHSHWVWNVTFNRFHDQLLLSSSSDCTVQLHSLVSISSAPFGHDDVADSPPDSPRSDASSDGGKPTDGVVATYDQHEDSVYSVAWSSGDPWIFASLSYDGPIDPGATCIAGAVAFDPNHPNQRRNLAVTTKSLAEPERRYTNWLEVDKPEVICTAERECIKSDQETCAVFLERFVRSYDKKYKRKRWDADKAKRGGLDRVLEGTVKMVDESDGPQVIGWGKGDSSCRGTWNMMKPPSKDKNTPMKRKADEGGTFRAGPSKSQKTR</sequence>
<proteinExistence type="inferred from homology"/>
<dbReference type="FunFam" id="2.130.10.10:FF:000732">
    <property type="entry name" value="EARP-interacting protein homolog"/>
    <property type="match status" value="1"/>
</dbReference>
<dbReference type="PANTHER" id="PTHR14205">
    <property type="entry name" value="WD-REPEAT PROTEIN"/>
    <property type="match status" value="1"/>
</dbReference>
<dbReference type="InterPro" id="IPR040323">
    <property type="entry name" value="EIPR1"/>
</dbReference>
<gene>
    <name evidence="7" type="ORF">SeMB42_g00260</name>
</gene>
<evidence type="ECO:0000256" key="2">
    <source>
        <dbReference type="ARBA" id="ARBA00022574"/>
    </source>
</evidence>
<keyword evidence="2 4" id="KW-0853">WD repeat</keyword>
<dbReference type="Pfam" id="PF23609">
    <property type="entry name" value="Beta-prop_EIPR1"/>
    <property type="match status" value="1"/>
</dbReference>
<reference evidence="7 8" key="1">
    <citation type="journal article" date="2019" name="Sci. Rep.">
        <title>Comparative genomics of chytrid fungi reveal insights into the obligate biotrophic and pathogenic lifestyle of Synchytrium endobioticum.</title>
        <authorList>
            <person name="van de Vossenberg B.T.L.H."/>
            <person name="Warris S."/>
            <person name="Nguyen H.D.T."/>
            <person name="van Gent-Pelzer M.P.E."/>
            <person name="Joly D.L."/>
            <person name="van de Geest H.C."/>
            <person name="Bonants P.J.M."/>
            <person name="Smith D.S."/>
            <person name="Levesque C.A."/>
            <person name="van der Lee T.A.J."/>
        </authorList>
    </citation>
    <scope>NUCLEOTIDE SEQUENCE [LARGE SCALE GENOMIC DNA]</scope>
    <source>
        <strain evidence="7 8">MB42</strain>
    </source>
</reference>
<dbReference type="PANTHER" id="PTHR14205:SF15">
    <property type="entry name" value="EARP AND GARP COMPLEX-INTERACTING PROTEIN 1"/>
    <property type="match status" value="1"/>
</dbReference>
<dbReference type="VEuPathDB" id="FungiDB:SeMB42_g00260"/>
<feature type="compositionally biased region" description="Basic and acidic residues" evidence="5">
    <location>
        <begin position="520"/>
        <end position="536"/>
    </location>
</feature>
<dbReference type="InterPro" id="IPR015943">
    <property type="entry name" value="WD40/YVTN_repeat-like_dom_sf"/>
</dbReference>
<evidence type="ECO:0000256" key="1">
    <source>
        <dbReference type="ARBA" id="ARBA00005672"/>
    </source>
</evidence>
<evidence type="ECO:0000313" key="7">
    <source>
        <dbReference type="EMBL" id="TPX54445.1"/>
    </source>
</evidence>